<organism evidence="2 3">
    <name type="scientific">Paspalum notatum var. saurae</name>
    <dbReference type="NCBI Taxonomy" id="547442"/>
    <lineage>
        <taxon>Eukaryota</taxon>
        <taxon>Viridiplantae</taxon>
        <taxon>Streptophyta</taxon>
        <taxon>Embryophyta</taxon>
        <taxon>Tracheophyta</taxon>
        <taxon>Spermatophyta</taxon>
        <taxon>Magnoliopsida</taxon>
        <taxon>Liliopsida</taxon>
        <taxon>Poales</taxon>
        <taxon>Poaceae</taxon>
        <taxon>PACMAD clade</taxon>
        <taxon>Panicoideae</taxon>
        <taxon>Andropogonodae</taxon>
        <taxon>Paspaleae</taxon>
        <taxon>Paspalinae</taxon>
        <taxon>Paspalum</taxon>
    </lineage>
</organism>
<dbReference type="Proteomes" id="UP001341281">
    <property type="component" value="Chromosome 05"/>
</dbReference>
<keyword evidence="3" id="KW-1185">Reference proteome</keyword>
<dbReference type="EMBL" id="CP144749">
    <property type="protein sequence ID" value="WVZ76173.1"/>
    <property type="molecule type" value="Genomic_DNA"/>
</dbReference>
<reference evidence="2 3" key="1">
    <citation type="submission" date="2024-02" db="EMBL/GenBank/DDBJ databases">
        <title>High-quality chromosome-scale genome assembly of Pensacola bahiagrass (Paspalum notatum Flugge var. saurae).</title>
        <authorList>
            <person name="Vega J.M."/>
            <person name="Podio M."/>
            <person name="Orjuela J."/>
            <person name="Siena L.A."/>
            <person name="Pessino S.C."/>
            <person name="Combes M.C."/>
            <person name="Mariac C."/>
            <person name="Albertini E."/>
            <person name="Pupilli F."/>
            <person name="Ortiz J.P.A."/>
            <person name="Leblanc O."/>
        </authorList>
    </citation>
    <scope>NUCLEOTIDE SEQUENCE [LARGE SCALE GENOMIC DNA]</scope>
    <source>
        <strain evidence="2">R1</strain>
        <tissue evidence="2">Leaf</tissue>
    </source>
</reference>
<sequence length="139" mass="15106">MLHQFPQGFVLLLHSWSPFHECRRHGHNGELGIAVDGHPPAPHAPPLQPLRLRHFTALRQLHATKSTRTAASSPRVHLRFTAAAPPLLSLTGDEIRGKWKPAAGNTSPDRLGSKCAAPHAGASPTLPPMLRPISLSRDM</sequence>
<feature type="region of interest" description="Disordered" evidence="1">
    <location>
        <begin position="97"/>
        <end position="139"/>
    </location>
</feature>
<name>A0AAQ3TMQ9_PASNO</name>
<gene>
    <name evidence="2" type="ORF">U9M48_024170</name>
</gene>
<evidence type="ECO:0000313" key="3">
    <source>
        <dbReference type="Proteomes" id="UP001341281"/>
    </source>
</evidence>
<evidence type="ECO:0000313" key="2">
    <source>
        <dbReference type="EMBL" id="WVZ76173.1"/>
    </source>
</evidence>
<protein>
    <submittedName>
        <fullName evidence="2">Uncharacterized protein</fullName>
    </submittedName>
</protein>
<proteinExistence type="predicted"/>
<dbReference type="AlphaFoldDB" id="A0AAQ3TMQ9"/>
<accession>A0AAQ3TMQ9</accession>
<evidence type="ECO:0000256" key="1">
    <source>
        <dbReference type="SAM" id="MobiDB-lite"/>
    </source>
</evidence>